<sequence>MLTSAVMRKPRLDDQQVHAFLESLFEEDLHAKRVLSLAYAVLGVIHAASLGVHLIGKALAWARGTKSKHGVKQVDRLLSNQGVNVWELFAQWVPYALGQRKEAVVALDWTDFDADGQTTLVASLVASHGRTTPLVWHTVEKSALEGMRNETEDFVLHRLRQVVPEGVRLTVLADRGFGDQKFYALLEQLKFDYVVRFRQCIQVMDEKGEKKSAGEWVPESGRAVSLPGARVTQDETSVGAVVCVKKKGMKEAWCLATSLKESTAAFVVGLYAKRFRTEETFRDMKDLRFGMGLSWVRVRSADRRDRLLLVSALACALLTLLGTAGESLGMERYLKANTAKTRTYSLFRQGCEYYQAIPMMPEDQLVPLMERFAELLREQPVFQEVFGPI</sequence>
<dbReference type="Pfam" id="PF01609">
    <property type="entry name" value="DDE_Tnp_1"/>
    <property type="match status" value="1"/>
</dbReference>
<reference evidence="3 4" key="1">
    <citation type="submission" date="2017-06" db="EMBL/GenBank/DDBJ databases">
        <title>Sequencing and comparative analysis of myxobacterial genomes.</title>
        <authorList>
            <person name="Rupp O."/>
            <person name="Goesmann A."/>
            <person name="Sogaard-Andersen L."/>
        </authorList>
    </citation>
    <scope>NUCLEOTIDE SEQUENCE [LARGE SCALE GENOMIC DNA]</scope>
    <source>
        <strain evidence="3 4">DSM 52655</strain>
    </source>
</reference>
<dbReference type="NCBIfam" id="NF033591">
    <property type="entry name" value="transpos_IS4_2"/>
    <property type="match status" value="1"/>
</dbReference>
<feature type="transmembrane region" description="Helical" evidence="1">
    <location>
        <begin position="34"/>
        <end position="56"/>
    </location>
</feature>
<dbReference type="Gene3D" id="3.90.350.10">
    <property type="entry name" value="Transposase Inhibitor Protein From Tn5, Chain A, domain 1"/>
    <property type="match status" value="1"/>
</dbReference>
<dbReference type="InterPro" id="IPR047658">
    <property type="entry name" value="IS4-like_transpos"/>
</dbReference>
<keyword evidence="1" id="KW-0812">Transmembrane</keyword>
<dbReference type="PANTHER" id="PTHR35404">
    <property type="entry name" value="TRANSPOSASE OF TN10"/>
    <property type="match status" value="1"/>
</dbReference>
<organism evidence="3 4">
    <name type="scientific">Cystobacter fuscus</name>
    <dbReference type="NCBI Taxonomy" id="43"/>
    <lineage>
        <taxon>Bacteria</taxon>
        <taxon>Pseudomonadati</taxon>
        <taxon>Myxococcota</taxon>
        <taxon>Myxococcia</taxon>
        <taxon>Myxococcales</taxon>
        <taxon>Cystobacterineae</taxon>
        <taxon>Archangiaceae</taxon>
        <taxon>Cystobacter</taxon>
    </lineage>
</organism>
<dbReference type="GO" id="GO:0006313">
    <property type="term" value="P:DNA transposition"/>
    <property type="evidence" value="ECO:0007669"/>
    <property type="project" value="InterPro"/>
</dbReference>
<proteinExistence type="predicted"/>
<dbReference type="InterPro" id="IPR002559">
    <property type="entry name" value="Transposase_11"/>
</dbReference>
<dbReference type="AlphaFoldDB" id="A0A250J4R0"/>
<dbReference type="GO" id="GO:0004803">
    <property type="term" value="F:transposase activity"/>
    <property type="evidence" value="ECO:0007669"/>
    <property type="project" value="InterPro"/>
</dbReference>
<accession>A0A250J4R0</accession>
<evidence type="ECO:0000256" key="1">
    <source>
        <dbReference type="SAM" id="Phobius"/>
    </source>
</evidence>
<evidence type="ECO:0000313" key="3">
    <source>
        <dbReference type="EMBL" id="ATB38593.1"/>
    </source>
</evidence>
<dbReference type="EMBL" id="CP022098">
    <property type="protein sequence ID" value="ATB38593.1"/>
    <property type="molecule type" value="Genomic_DNA"/>
</dbReference>
<keyword evidence="1" id="KW-1133">Transmembrane helix</keyword>
<gene>
    <name evidence="3" type="ORF">CYFUS_004028</name>
</gene>
<evidence type="ECO:0000259" key="2">
    <source>
        <dbReference type="Pfam" id="PF01609"/>
    </source>
</evidence>
<dbReference type="SUPFAM" id="SSF53098">
    <property type="entry name" value="Ribonuclease H-like"/>
    <property type="match status" value="1"/>
</dbReference>
<protein>
    <submittedName>
        <fullName evidence="3">Transposase</fullName>
    </submittedName>
</protein>
<feature type="transmembrane region" description="Helical" evidence="1">
    <location>
        <begin position="307"/>
        <end position="325"/>
    </location>
</feature>
<keyword evidence="1" id="KW-0472">Membrane</keyword>
<dbReference type="PANTHER" id="PTHR35404:SF8">
    <property type="entry name" value="TRANSPOSASE OF TN10"/>
    <property type="match status" value="1"/>
</dbReference>
<dbReference type="GO" id="GO:0003677">
    <property type="term" value="F:DNA binding"/>
    <property type="evidence" value="ECO:0007669"/>
    <property type="project" value="InterPro"/>
</dbReference>
<name>A0A250J4R0_9BACT</name>
<dbReference type="InterPro" id="IPR012337">
    <property type="entry name" value="RNaseH-like_sf"/>
</dbReference>
<dbReference type="KEGG" id="cfus:CYFUS_004028"/>
<dbReference type="Proteomes" id="UP000217257">
    <property type="component" value="Chromosome"/>
</dbReference>
<feature type="domain" description="Transposase IS4-like" evidence="2">
    <location>
        <begin position="104"/>
        <end position="314"/>
    </location>
</feature>
<evidence type="ECO:0000313" key="4">
    <source>
        <dbReference type="Proteomes" id="UP000217257"/>
    </source>
</evidence>